<evidence type="ECO:0000259" key="4">
    <source>
        <dbReference type="Pfam" id="PF10531"/>
    </source>
</evidence>
<keyword evidence="1 2" id="KW-0732">Signal</keyword>
<dbReference type="AlphaFoldDB" id="T0J3L8"/>
<evidence type="ECO:0000259" key="3">
    <source>
        <dbReference type="Pfam" id="PF02563"/>
    </source>
</evidence>
<evidence type="ECO:0000313" key="6">
    <source>
        <dbReference type="Proteomes" id="UP000015527"/>
    </source>
</evidence>
<dbReference type="Proteomes" id="UP000015527">
    <property type="component" value="Unassembled WGS sequence"/>
</dbReference>
<dbReference type="InterPro" id="IPR003715">
    <property type="entry name" value="Poly_export_N"/>
</dbReference>
<dbReference type="PANTHER" id="PTHR33619:SF3">
    <property type="entry name" value="POLYSACCHARIDE EXPORT PROTEIN GFCE-RELATED"/>
    <property type="match status" value="1"/>
</dbReference>
<dbReference type="GO" id="GO:0015159">
    <property type="term" value="F:polysaccharide transmembrane transporter activity"/>
    <property type="evidence" value="ECO:0007669"/>
    <property type="project" value="InterPro"/>
</dbReference>
<dbReference type="OrthoDB" id="197007at2"/>
<evidence type="ECO:0000313" key="5">
    <source>
        <dbReference type="EMBL" id="EQB18715.1"/>
    </source>
</evidence>
<feature type="chain" id="PRO_5004564891" evidence="2">
    <location>
        <begin position="19"/>
        <end position="182"/>
    </location>
</feature>
<dbReference type="EMBL" id="ATHL01000034">
    <property type="protein sequence ID" value="EQB18715.1"/>
    <property type="molecule type" value="Genomic_DNA"/>
</dbReference>
<reference evidence="5 6" key="1">
    <citation type="journal article" date="2013" name="Genome Announc.">
        <title>Genome Sequence of Novosphingobium lindaniclasticum LE124T, Isolated from a Hexachlorocyclohexane Dumpsite.</title>
        <authorList>
            <person name="Saxena A."/>
            <person name="Nayyar N."/>
            <person name="Sangwan N."/>
            <person name="Kumari R."/>
            <person name="Khurana J.P."/>
            <person name="Lal R."/>
        </authorList>
    </citation>
    <scope>NUCLEOTIDE SEQUENCE [LARGE SCALE GENOMIC DNA]</scope>
    <source>
        <strain evidence="5 6">LE124</strain>
    </source>
</reference>
<evidence type="ECO:0000256" key="1">
    <source>
        <dbReference type="ARBA" id="ARBA00022729"/>
    </source>
</evidence>
<proteinExistence type="predicted"/>
<protein>
    <submittedName>
        <fullName evidence="5">Uncharacterized protein</fullName>
    </submittedName>
</protein>
<dbReference type="PANTHER" id="PTHR33619">
    <property type="entry name" value="POLYSACCHARIDE EXPORT PROTEIN GFCE-RELATED"/>
    <property type="match status" value="1"/>
</dbReference>
<dbReference type="RefSeq" id="WP_021232745.1">
    <property type="nucleotide sequence ID" value="NZ_ATHL01000034.1"/>
</dbReference>
<sequence>MVKRSLVLALGCLISACASPPKTELPRVGLVQQTLAPGDRLKLDVYREENLSGEYVVNDEGNLVLPLAGTIKAAGKTLPDMRRELTALLSEGYVRDARITLDIVTYRPIYILGEVQKPGEYTFAEGMSVFALVAKAGGFTYRANRNVAYVRHSKDGQEQAYRLDSGAAVLPGDTIRIGPRFF</sequence>
<feature type="domain" description="Soluble ligand binding" evidence="4">
    <location>
        <begin position="109"/>
        <end position="156"/>
    </location>
</feature>
<name>T0J3L8_9SPHN</name>
<accession>T0J3L8</accession>
<feature type="signal peptide" evidence="2">
    <location>
        <begin position="1"/>
        <end position="18"/>
    </location>
</feature>
<dbReference type="InterPro" id="IPR049712">
    <property type="entry name" value="Poly_export"/>
</dbReference>
<dbReference type="Gene3D" id="3.30.1950.10">
    <property type="entry name" value="wza like domain"/>
    <property type="match status" value="1"/>
</dbReference>
<gene>
    <name evidence="5" type="ORF">L284_03900</name>
</gene>
<dbReference type="Pfam" id="PF02563">
    <property type="entry name" value="Poly_export"/>
    <property type="match status" value="1"/>
</dbReference>
<dbReference type="eggNOG" id="COG1596">
    <property type="taxonomic scope" value="Bacteria"/>
</dbReference>
<dbReference type="PROSITE" id="PS51257">
    <property type="entry name" value="PROKAR_LIPOPROTEIN"/>
    <property type="match status" value="1"/>
</dbReference>
<comment type="caution">
    <text evidence="5">The sequence shown here is derived from an EMBL/GenBank/DDBJ whole genome shotgun (WGS) entry which is preliminary data.</text>
</comment>
<organism evidence="5 6">
    <name type="scientific">Novosphingobium lindaniclasticum LE124</name>
    <dbReference type="NCBI Taxonomy" id="1096930"/>
    <lineage>
        <taxon>Bacteria</taxon>
        <taxon>Pseudomonadati</taxon>
        <taxon>Pseudomonadota</taxon>
        <taxon>Alphaproteobacteria</taxon>
        <taxon>Sphingomonadales</taxon>
        <taxon>Sphingomonadaceae</taxon>
        <taxon>Novosphingobium</taxon>
    </lineage>
</organism>
<evidence type="ECO:0000256" key="2">
    <source>
        <dbReference type="SAM" id="SignalP"/>
    </source>
</evidence>
<dbReference type="Pfam" id="PF10531">
    <property type="entry name" value="SLBB"/>
    <property type="match status" value="1"/>
</dbReference>
<dbReference type="Gene3D" id="3.10.560.10">
    <property type="entry name" value="Outer membrane lipoprotein wza domain like"/>
    <property type="match status" value="1"/>
</dbReference>
<keyword evidence="6" id="KW-1185">Reference proteome</keyword>
<dbReference type="PATRIC" id="fig|1096930.3.peg.767"/>
<feature type="domain" description="Polysaccharide export protein N-terminal" evidence="3">
    <location>
        <begin position="34"/>
        <end position="103"/>
    </location>
</feature>
<dbReference type="InterPro" id="IPR019554">
    <property type="entry name" value="Soluble_ligand-bd"/>
</dbReference>